<evidence type="ECO:0000313" key="8">
    <source>
        <dbReference type="WBParaSite" id="HCON_00000570-00001"/>
    </source>
</evidence>
<keyword evidence="7" id="KW-1185">Reference proteome</keyword>
<keyword evidence="4" id="KW-0732">Signal</keyword>
<dbReference type="Gene3D" id="2.60.40.4100">
    <property type="entry name" value="Zona pellucida, ZP-C domain"/>
    <property type="match status" value="1"/>
</dbReference>
<feature type="domain" description="Apple" evidence="5">
    <location>
        <begin position="101"/>
        <end position="187"/>
    </location>
</feature>
<evidence type="ECO:0000313" key="7">
    <source>
        <dbReference type="Proteomes" id="UP000025227"/>
    </source>
</evidence>
<accession>A0A7I4XSG9</accession>
<feature type="domain" description="Apple" evidence="5">
    <location>
        <begin position="287"/>
        <end position="377"/>
    </location>
</feature>
<dbReference type="SMART" id="SM00473">
    <property type="entry name" value="PAN_AP"/>
    <property type="match status" value="6"/>
</dbReference>
<reference evidence="8" key="1">
    <citation type="submission" date="2020-12" db="UniProtKB">
        <authorList>
            <consortium name="WormBaseParasite"/>
        </authorList>
    </citation>
    <scope>IDENTIFICATION</scope>
    <source>
        <strain evidence="8">MHco3</strain>
    </source>
</reference>
<evidence type="ECO:0000259" key="6">
    <source>
        <dbReference type="PROSITE" id="PS51034"/>
    </source>
</evidence>
<keyword evidence="3" id="KW-1133">Transmembrane helix</keyword>
<organism evidence="7 8">
    <name type="scientific">Haemonchus contortus</name>
    <name type="common">Barber pole worm</name>
    <dbReference type="NCBI Taxonomy" id="6289"/>
    <lineage>
        <taxon>Eukaryota</taxon>
        <taxon>Metazoa</taxon>
        <taxon>Ecdysozoa</taxon>
        <taxon>Nematoda</taxon>
        <taxon>Chromadorea</taxon>
        <taxon>Rhabditida</taxon>
        <taxon>Rhabditina</taxon>
        <taxon>Rhabditomorpha</taxon>
        <taxon>Strongyloidea</taxon>
        <taxon>Trichostrongylidae</taxon>
        <taxon>Haemonchus</taxon>
    </lineage>
</organism>
<dbReference type="GO" id="GO:0009653">
    <property type="term" value="P:anatomical structure morphogenesis"/>
    <property type="evidence" value="ECO:0007669"/>
    <property type="project" value="TreeGrafter"/>
</dbReference>
<dbReference type="PROSITE" id="PS51034">
    <property type="entry name" value="ZP_2"/>
    <property type="match status" value="1"/>
</dbReference>
<evidence type="ECO:0000256" key="1">
    <source>
        <dbReference type="ARBA" id="ARBA00023157"/>
    </source>
</evidence>
<dbReference type="InterPro" id="IPR001507">
    <property type="entry name" value="ZP_dom"/>
</dbReference>
<evidence type="ECO:0000256" key="3">
    <source>
        <dbReference type="SAM" id="Phobius"/>
    </source>
</evidence>
<dbReference type="Pfam" id="PF00024">
    <property type="entry name" value="PAN_1"/>
    <property type="match status" value="5"/>
</dbReference>
<feature type="domain" description="Apple" evidence="5">
    <location>
        <begin position="384"/>
        <end position="470"/>
    </location>
</feature>
<dbReference type="InterPro" id="IPR055355">
    <property type="entry name" value="ZP-C"/>
</dbReference>
<evidence type="ECO:0000259" key="5">
    <source>
        <dbReference type="PROSITE" id="PS50948"/>
    </source>
</evidence>
<dbReference type="CDD" id="cd01099">
    <property type="entry name" value="PAN_AP_HGF"/>
    <property type="match status" value="4"/>
</dbReference>
<dbReference type="PANTHER" id="PTHR47327">
    <property type="entry name" value="FI18240P1-RELATED"/>
    <property type="match status" value="1"/>
</dbReference>
<feature type="domain" description="ZP" evidence="6">
    <location>
        <begin position="632"/>
        <end position="929"/>
    </location>
</feature>
<dbReference type="PANTHER" id="PTHR47327:SF4">
    <property type="entry name" value="APPLE DOMAIN-CONTAINING PROTEIN-RELATED"/>
    <property type="match status" value="1"/>
</dbReference>
<feature type="compositionally biased region" description="Basic residues" evidence="2">
    <location>
        <begin position="600"/>
        <end position="611"/>
    </location>
</feature>
<feature type="signal peptide" evidence="4">
    <location>
        <begin position="1"/>
        <end position="15"/>
    </location>
</feature>
<dbReference type="OrthoDB" id="5867217at2759"/>
<dbReference type="WBParaSite" id="HCON_00000570-00001">
    <property type="protein sequence ID" value="HCON_00000570-00001"/>
    <property type="gene ID" value="HCON_00000570"/>
</dbReference>
<dbReference type="InterPro" id="IPR042235">
    <property type="entry name" value="ZP-C_dom"/>
</dbReference>
<feature type="region of interest" description="Disordered" evidence="2">
    <location>
        <begin position="600"/>
        <end position="621"/>
    </location>
</feature>
<dbReference type="InterPro" id="IPR052774">
    <property type="entry name" value="Celegans_DevNeuronal_Protein"/>
</dbReference>
<keyword evidence="3" id="KW-0812">Transmembrane</keyword>
<dbReference type="PROSITE" id="PS50948">
    <property type="entry name" value="PAN"/>
    <property type="match status" value="5"/>
</dbReference>
<dbReference type="SMART" id="SM00241">
    <property type="entry name" value="ZP"/>
    <property type="match status" value="1"/>
</dbReference>
<keyword evidence="3" id="KW-0472">Membrane</keyword>
<protein>
    <submittedName>
        <fullName evidence="8">PAN-1 domain containing protein</fullName>
    </submittedName>
</protein>
<dbReference type="Proteomes" id="UP000025227">
    <property type="component" value="Unplaced"/>
</dbReference>
<feature type="domain" description="Apple" evidence="5">
    <location>
        <begin position="477"/>
        <end position="555"/>
    </location>
</feature>
<evidence type="ECO:0000256" key="4">
    <source>
        <dbReference type="SAM" id="SignalP"/>
    </source>
</evidence>
<dbReference type="AlphaFoldDB" id="A0A7I4XSG9"/>
<evidence type="ECO:0000256" key="2">
    <source>
        <dbReference type="SAM" id="MobiDB-lite"/>
    </source>
</evidence>
<dbReference type="OMA" id="NCKSFMH"/>
<name>A0A7I4XSG9_HAECO</name>
<dbReference type="Gene3D" id="3.50.4.10">
    <property type="entry name" value="Hepatocyte Growth Factor"/>
    <property type="match status" value="5"/>
</dbReference>
<feature type="transmembrane region" description="Helical" evidence="3">
    <location>
        <begin position="1009"/>
        <end position="1032"/>
    </location>
</feature>
<dbReference type="FunFam" id="3.50.4.10:FF:000014">
    <property type="entry name" value="NOmpA Homolog (Drosophila nompA: no mechanoreceptor potential A)"/>
    <property type="match status" value="2"/>
</dbReference>
<dbReference type="InterPro" id="IPR003609">
    <property type="entry name" value="Pan_app"/>
</dbReference>
<dbReference type="Pfam" id="PF00100">
    <property type="entry name" value="Zona_pellucida"/>
    <property type="match status" value="1"/>
</dbReference>
<feature type="region of interest" description="Disordered" evidence="2">
    <location>
        <begin position="688"/>
        <end position="721"/>
    </location>
</feature>
<sequence length="1041" mass="114969">MLWALPLLALVSAQATPSISHCPNGSQTVFLLQHNVTIGRQIRALPTAAVVDCSDHCAASNDCVGVEFLNGNCKVFGAGKEPSMPSAKVLMKSCVKSERVCSSPFHFDLFEQKILVGFAREVVPAEDVQVCMSACLNSFDTFGFECESAMFYPVDQECILNTEDRLDRPDLFADETEDKVIYMDNNCAGSQCYAPYITQYIAVEGKQLENELDRIINVDVDSCQSLCTQRLSLTVNDFNCKSFMYNNRTRTCILSDERSKPLGRGTLINTDGFNYYEKKCFASPNTCRNIPSFTRVPQMILVGFAAFVMENVPSVTMCLDQCTNPPPETGDNFECKSVMYYYNEQECILNAETRHTKPDLFIPEGDEFQVDYFDISCHLKSEKCPAGTHLKAVRTVNAALPEGEGDLHVLKAAAKGVKECMKKCFGTAPEKCRSFNYDKQAGTCSLLYLDSMSTLRPQIRQGTDLYDLHCLAVEGDCSINKDDALFSRYLHTKQRGIASKTYKVVSLNSCLEVCAGNPTCAGVNYNRRVGQCDLFDAIDGEADLNEHVDFYKNLCVIKETDSGVSAAANVPAQTHRMSGTVTSKKKDSRGELLATKKVKPSIREHEHHRRKPEATLPIGPPVSIPPDAIRTICNYEGIKVQVNNGASFSAVLFVKNKYDTCRVEVANSNSATLVLGLPRDFGMRPISLEGLEETTSKPDGKRNEKAERVKDEREEFRQKRQAAESRDCGLIDMLNGTYKTTVVIQTNNLGIPGLVTSMDQLYEVSCDYSSMLGGKVQAGYNMTVLGPEPNLIQPRGKIELGNPVFMQLVSGDGEQPVVQAKLGDILELRWEIMAMDDELDFFVKDCFAEPGVGAKAEEKLQLIQGGCPTPAVAQKLIPGPIEVQSTSVKVARMQAFRFDSSSSVRVTCELDICKGDCTPVECGLTGGQRQSWGRKKRESENSVVEYETARYRVPKHTRATTSIVIIDPLQQVQEPVSLARASAIDFTREEAEEIPVSTAGQMCLAKPTLIGVFGLLLTLTSVQAIVVIQYLVKRLYSSTKL</sequence>
<feature type="chain" id="PRO_5029748188" evidence="4">
    <location>
        <begin position="16"/>
        <end position="1041"/>
    </location>
</feature>
<feature type="compositionally biased region" description="Basic and acidic residues" evidence="2">
    <location>
        <begin position="694"/>
        <end position="721"/>
    </location>
</feature>
<proteinExistence type="predicted"/>
<dbReference type="SUPFAM" id="SSF57414">
    <property type="entry name" value="Hairpin loop containing domain-like"/>
    <property type="match status" value="5"/>
</dbReference>
<keyword evidence="1" id="KW-1015">Disulfide bond</keyword>
<feature type="domain" description="Apple" evidence="5">
    <location>
        <begin position="192"/>
        <end position="280"/>
    </location>
</feature>